<feature type="domain" description="Glycosyl transferase family 1" evidence="1">
    <location>
        <begin position="200"/>
        <end position="343"/>
    </location>
</feature>
<dbReference type="InterPro" id="IPR001296">
    <property type="entry name" value="Glyco_trans_1"/>
</dbReference>
<name>A0A1G6WAB5_9GAMM</name>
<reference evidence="2" key="4">
    <citation type="submission" date="2023-01" db="EMBL/GenBank/DDBJ databases">
        <title>Draft genome sequence of Psychrobacter pacificensis strain NBRC 103191.</title>
        <authorList>
            <person name="Sun Q."/>
            <person name="Mori K."/>
        </authorList>
    </citation>
    <scope>NUCLEOTIDE SEQUENCE</scope>
    <source>
        <strain evidence="2">NBRC 103191</strain>
    </source>
</reference>
<keyword evidence="5" id="KW-1185">Reference proteome</keyword>
<evidence type="ECO:0000313" key="2">
    <source>
        <dbReference type="EMBL" id="GLR29115.1"/>
    </source>
</evidence>
<keyword evidence="3" id="KW-0808">Transferase</keyword>
<accession>A0A1G6WAB5</accession>
<dbReference type="RefSeq" id="WP_093069077.1">
    <property type="nucleotide sequence ID" value="NZ_BSOK01000022.1"/>
</dbReference>
<dbReference type="AlphaFoldDB" id="A0A1G6WAB5"/>
<organism evidence="3 4">
    <name type="scientific">Psychrobacter pacificensis</name>
    <dbReference type="NCBI Taxonomy" id="112002"/>
    <lineage>
        <taxon>Bacteria</taxon>
        <taxon>Pseudomonadati</taxon>
        <taxon>Pseudomonadota</taxon>
        <taxon>Gammaproteobacteria</taxon>
        <taxon>Moraxellales</taxon>
        <taxon>Moraxellaceae</taxon>
        <taxon>Psychrobacter</taxon>
    </lineage>
</organism>
<dbReference type="Pfam" id="PF00534">
    <property type="entry name" value="Glycos_transf_1"/>
    <property type="match status" value="1"/>
</dbReference>
<evidence type="ECO:0000313" key="5">
    <source>
        <dbReference type="Proteomes" id="UP001156645"/>
    </source>
</evidence>
<evidence type="ECO:0000259" key="1">
    <source>
        <dbReference type="Pfam" id="PF00534"/>
    </source>
</evidence>
<protein>
    <submittedName>
        <fullName evidence="2">Glycosyl transferase</fullName>
    </submittedName>
    <submittedName>
        <fullName evidence="3">Glycosyltransferase involved in cell wall bisynthesis</fullName>
    </submittedName>
</protein>
<gene>
    <name evidence="2" type="primary">wabH_2</name>
    <name evidence="2" type="ORF">GCM10007915_13530</name>
    <name evidence="3" type="ORF">SAMN05660405_00883</name>
</gene>
<reference evidence="2" key="1">
    <citation type="journal article" date="2014" name="Int. J. Syst. Evol. Microbiol.">
        <title>Complete genome of a new Firmicutes species belonging to the dominant human colonic microbiota ('Ruminococcus bicirculans') reveals two chromosomes and a selective capacity to utilize plant glucans.</title>
        <authorList>
            <consortium name="NISC Comparative Sequencing Program"/>
            <person name="Wegmann U."/>
            <person name="Louis P."/>
            <person name="Goesmann A."/>
            <person name="Henrissat B."/>
            <person name="Duncan S.H."/>
            <person name="Flint H.J."/>
        </authorList>
    </citation>
    <scope>NUCLEOTIDE SEQUENCE</scope>
    <source>
        <strain evidence="2">NBRC 103191</strain>
    </source>
</reference>
<dbReference type="Proteomes" id="UP000198501">
    <property type="component" value="Unassembled WGS sequence"/>
</dbReference>
<reference evidence="5" key="3">
    <citation type="journal article" date="2019" name="Int. J. Syst. Evol. Microbiol.">
        <title>The Global Catalogue of Microorganisms (GCM) 10K type strain sequencing project: providing services to taxonomists for standard genome sequencing and annotation.</title>
        <authorList>
            <consortium name="The Broad Institute Genomics Platform"/>
            <consortium name="The Broad Institute Genome Sequencing Center for Infectious Disease"/>
            <person name="Wu L."/>
            <person name="Ma J."/>
        </authorList>
    </citation>
    <scope>NUCLEOTIDE SEQUENCE [LARGE SCALE GENOMIC DNA]</scope>
    <source>
        <strain evidence="5">NBRC 103191</strain>
    </source>
</reference>
<dbReference type="Proteomes" id="UP001156645">
    <property type="component" value="Unassembled WGS sequence"/>
</dbReference>
<dbReference type="PANTHER" id="PTHR12526">
    <property type="entry name" value="GLYCOSYLTRANSFERASE"/>
    <property type="match status" value="1"/>
</dbReference>
<evidence type="ECO:0000313" key="4">
    <source>
        <dbReference type="Proteomes" id="UP000198501"/>
    </source>
</evidence>
<proteinExistence type="predicted"/>
<dbReference type="PANTHER" id="PTHR12526:SF638">
    <property type="entry name" value="SPORE COAT PROTEIN SA"/>
    <property type="match status" value="1"/>
</dbReference>
<dbReference type="CDD" id="cd03811">
    <property type="entry name" value="GT4_GT28_WabH-like"/>
    <property type="match status" value="1"/>
</dbReference>
<dbReference type="EMBL" id="BSOK01000022">
    <property type="protein sequence ID" value="GLR29115.1"/>
    <property type="molecule type" value="Genomic_DNA"/>
</dbReference>
<dbReference type="GO" id="GO:1901135">
    <property type="term" value="P:carbohydrate derivative metabolic process"/>
    <property type="evidence" value="ECO:0007669"/>
    <property type="project" value="UniProtKB-ARBA"/>
</dbReference>
<dbReference type="EMBL" id="FNAL01000005">
    <property type="protein sequence ID" value="SDD62812.1"/>
    <property type="molecule type" value="Genomic_DNA"/>
</dbReference>
<reference evidence="3 4" key="2">
    <citation type="submission" date="2016-10" db="EMBL/GenBank/DDBJ databases">
        <authorList>
            <person name="de Groot N.N."/>
        </authorList>
    </citation>
    <scope>NUCLEOTIDE SEQUENCE [LARGE SCALE GENOMIC DNA]</scope>
    <source>
        <strain evidence="3 4">DSM 23406</strain>
    </source>
</reference>
<evidence type="ECO:0000313" key="3">
    <source>
        <dbReference type="EMBL" id="SDD62812.1"/>
    </source>
</evidence>
<sequence>MIDNTTEKKENSNSKEKVLLVINCLQGGGAERSVLTLGQGFHELGYDVHILRFKSKVAYELNDDITYHQLDLNDYNSIPTKSLRYWYFAKVLDRYVLKEIGTPILTLANLDKADMVLRHSSLPNIAHVIRNTISKKIELFRSQGKKANDKRLSNIYSRHPCICISKGVEKDFQATLGVMNTTTIYNPIDQRQIVQLASEFEPEFDSYIIHVGSFKTQKAHEVLIRSYAKTRKTLPLLLLGEGVLLASMKELVTSLGLDNRVHFLGFQKNPYPYIQKAQFMVLSSVFEGFGRVIAESLALGTPVISTDCPSGPSELLPPHNLVPVGDIDTLAKKMDEAMEKADRYQSSFDKELSPINIAQQYIDFMRTNG</sequence>
<dbReference type="Gene3D" id="3.40.50.2000">
    <property type="entry name" value="Glycogen Phosphorylase B"/>
    <property type="match status" value="2"/>
</dbReference>
<dbReference type="SUPFAM" id="SSF53756">
    <property type="entry name" value="UDP-Glycosyltransferase/glycogen phosphorylase"/>
    <property type="match status" value="1"/>
</dbReference>
<dbReference type="GO" id="GO:0016757">
    <property type="term" value="F:glycosyltransferase activity"/>
    <property type="evidence" value="ECO:0007669"/>
    <property type="project" value="InterPro"/>
</dbReference>